<feature type="region of interest" description="Disordered" evidence="1">
    <location>
        <begin position="202"/>
        <end position="293"/>
    </location>
</feature>
<proteinExistence type="predicted"/>
<organism evidence="2 3">
    <name type="scientific">Apiospora rasikravindrae</name>
    <dbReference type="NCBI Taxonomy" id="990691"/>
    <lineage>
        <taxon>Eukaryota</taxon>
        <taxon>Fungi</taxon>
        <taxon>Dikarya</taxon>
        <taxon>Ascomycota</taxon>
        <taxon>Pezizomycotina</taxon>
        <taxon>Sordariomycetes</taxon>
        <taxon>Xylariomycetidae</taxon>
        <taxon>Amphisphaeriales</taxon>
        <taxon>Apiosporaceae</taxon>
        <taxon>Apiospora</taxon>
    </lineage>
</organism>
<feature type="compositionally biased region" description="Basic residues" evidence="1">
    <location>
        <begin position="243"/>
        <end position="252"/>
    </location>
</feature>
<gene>
    <name evidence="2" type="ORF">PG993_008951</name>
</gene>
<feature type="compositionally biased region" description="Basic and acidic residues" evidence="1">
    <location>
        <begin position="202"/>
        <end position="233"/>
    </location>
</feature>
<reference evidence="2 3" key="1">
    <citation type="submission" date="2023-01" db="EMBL/GenBank/DDBJ databases">
        <title>Analysis of 21 Apiospora genomes using comparative genomics revels a genus with tremendous synthesis potential of carbohydrate active enzymes and secondary metabolites.</title>
        <authorList>
            <person name="Sorensen T."/>
        </authorList>
    </citation>
    <scope>NUCLEOTIDE SEQUENCE [LARGE SCALE GENOMIC DNA]</scope>
    <source>
        <strain evidence="2 3">CBS 33761</strain>
    </source>
</reference>
<dbReference type="Proteomes" id="UP001444661">
    <property type="component" value="Unassembled WGS sequence"/>
</dbReference>
<comment type="caution">
    <text evidence="2">The sequence shown here is derived from an EMBL/GenBank/DDBJ whole genome shotgun (WGS) entry which is preliminary data.</text>
</comment>
<protein>
    <submittedName>
        <fullName evidence="2">Uncharacterized protein</fullName>
    </submittedName>
</protein>
<feature type="compositionally biased region" description="Basic and acidic residues" evidence="1">
    <location>
        <begin position="263"/>
        <end position="275"/>
    </location>
</feature>
<dbReference type="EMBL" id="JAQQWK010000008">
    <property type="protein sequence ID" value="KAK8036337.1"/>
    <property type="molecule type" value="Genomic_DNA"/>
</dbReference>
<accession>A0ABR1SQ71</accession>
<evidence type="ECO:0000313" key="2">
    <source>
        <dbReference type="EMBL" id="KAK8036337.1"/>
    </source>
</evidence>
<keyword evidence="3" id="KW-1185">Reference proteome</keyword>
<evidence type="ECO:0000256" key="1">
    <source>
        <dbReference type="SAM" id="MobiDB-lite"/>
    </source>
</evidence>
<name>A0ABR1SQ71_9PEZI</name>
<sequence>MPTSNEIVPTTQSVDVDFDRIDGLYCAPSRERGYLINAIANPTLAGNSIMLDTTWKPVWVDADEIKGEGVPYLYEALYLRRGCFQKGTRWSHDLRVRGTETRGNVPVRVLGSVVVEVDGCSKDRFLVAFINPKVDLREWNGSCFQYGQNLVIGHFSEMGVPAFKAEPREPPTAGPCHPVGFKANMLDVLGSEIPSPHSHALGVKDLRVVKDAPSPMDDRPSDRAHRGEPETRSCKRQQPLPRSKTRRKRRRNTAGLGGSFGAHWRERVARMETQGRRRRPGHAIDTSSSAGRQ</sequence>
<evidence type="ECO:0000313" key="3">
    <source>
        <dbReference type="Proteomes" id="UP001444661"/>
    </source>
</evidence>